<dbReference type="PANTHER" id="PTHR22916:SF3">
    <property type="entry name" value="UDP-GLCNAC:BETAGAL BETA-1,3-N-ACETYLGLUCOSAMINYLTRANSFERASE-LIKE PROTEIN 1"/>
    <property type="match status" value="1"/>
</dbReference>
<dbReference type="AlphaFoldDB" id="A0A3R7F6X6"/>
<dbReference type="EMBL" id="MCAS01000023">
    <property type="protein sequence ID" value="RKF43549.1"/>
    <property type="molecule type" value="Genomic_DNA"/>
</dbReference>
<dbReference type="Gene3D" id="3.90.550.10">
    <property type="entry name" value="Spore Coat Polysaccharide Biosynthesis Protein SpsA, Chain A"/>
    <property type="match status" value="1"/>
</dbReference>
<dbReference type="Proteomes" id="UP000283709">
    <property type="component" value="Unassembled WGS sequence"/>
</dbReference>
<name>A0A3R7F6X6_9BURK</name>
<dbReference type="PANTHER" id="PTHR22916">
    <property type="entry name" value="GLYCOSYLTRANSFERASE"/>
    <property type="match status" value="1"/>
</dbReference>
<dbReference type="InterPro" id="IPR029044">
    <property type="entry name" value="Nucleotide-diphossugar_trans"/>
</dbReference>
<evidence type="ECO:0000313" key="2">
    <source>
        <dbReference type="EMBL" id="RKF43549.1"/>
    </source>
</evidence>
<evidence type="ECO:0000259" key="1">
    <source>
        <dbReference type="Pfam" id="PF00535"/>
    </source>
</evidence>
<dbReference type="OrthoDB" id="9815829at2"/>
<evidence type="ECO:0000313" key="3">
    <source>
        <dbReference type="Proteomes" id="UP000283709"/>
    </source>
</evidence>
<protein>
    <recommendedName>
        <fullName evidence="1">Glycosyltransferase 2-like domain-containing protein</fullName>
    </recommendedName>
</protein>
<feature type="domain" description="Glycosyltransferase 2-like" evidence="1">
    <location>
        <begin position="12"/>
        <end position="144"/>
    </location>
</feature>
<accession>A0A3R7F6X6</accession>
<reference evidence="2 3" key="1">
    <citation type="submission" date="2016-07" db="EMBL/GenBank/DDBJ databases">
        <title>Genome analysis of Burkholderia fungorum ES3-20.</title>
        <authorList>
            <person name="Xu D."/>
            <person name="Yao R."/>
            <person name="Zheng S."/>
        </authorList>
    </citation>
    <scope>NUCLEOTIDE SEQUENCE [LARGE SCALE GENOMIC DNA]</scope>
    <source>
        <strain evidence="2 3">ES3-20</strain>
    </source>
</reference>
<organism evidence="2 3">
    <name type="scientific">Paraburkholderia fungorum</name>
    <dbReference type="NCBI Taxonomy" id="134537"/>
    <lineage>
        <taxon>Bacteria</taxon>
        <taxon>Pseudomonadati</taxon>
        <taxon>Pseudomonadota</taxon>
        <taxon>Betaproteobacteria</taxon>
        <taxon>Burkholderiales</taxon>
        <taxon>Burkholderiaceae</taxon>
        <taxon>Paraburkholderia</taxon>
    </lineage>
</organism>
<sequence>MEIPTSPRPLLTIAIPTFNRAAYLELCLRQFLPDVDLFDDGLVEVLVSDNCSADHTAATVEALREQGLNIRSIRNEQNIGSDANIAQCFNTAQGRYVQILGDDDLYLPGKLRHIISLLQQDDYGVICLKAYGYEHDYVKERPVGTGGRRDFTDVSDFLYEVGPVITFISACIINKDLQREIDAQLFCGSNLVQVHLVILPILRSKRNSFVLDYVLACKRANSGGYDFSEIFVEKFFGILKSYESAGLQTQAINRLGNKMLISYYPFNLLRQRLADQGSPSTTLRRFKAQFGNRAAFLFFCAPIIAWPKPLAILWGWGAVLAGRAWNGELRRGWYFALHRLSLLAAGRKDNSAKSRNGG</sequence>
<dbReference type="InterPro" id="IPR001173">
    <property type="entry name" value="Glyco_trans_2-like"/>
</dbReference>
<comment type="caution">
    <text evidence="2">The sequence shown here is derived from an EMBL/GenBank/DDBJ whole genome shotgun (WGS) entry which is preliminary data.</text>
</comment>
<dbReference type="GO" id="GO:0016758">
    <property type="term" value="F:hexosyltransferase activity"/>
    <property type="evidence" value="ECO:0007669"/>
    <property type="project" value="UniProtKB-ARBA"/>
</dbReference>
<dbReference type="CDD" id="cd00761">
    <property type="entry name" value="Glyco_tranf_GTA_type"/>
    <property type="match status" value="1"/>
</dbReference>
<dbReference type="Pfam" id="PF00535">
    <property type="entry name" value="Glycos_transf_2"/>
    <property type="match status" value="1"/>
</dbReference>
<dbReference type="RefSeq" id="WP_120346267.1">
    <property type="nucleotide sequence ID" value="NZ_MCAS01000023.1"/>
</dbReference>
<proteinExistence type="predicted"/>
<gene>
    <name evidence="2" type="ORF">BCY88_06110</name>
</gene>
<dbReference type="SUPFAM" id="SSF53448">
    <property type="entry name" value="Nucleotide-diphospho-sugar transferases"/>
    <property type="match status" value="1"/>
</dbReference>